<protein>
    <recommendedName>
        <fullName evidence="4">Translational regulator CsrA</fullName>
    </recommendedName>
</protein>
<organism evidence="6 7">
    <name type="scientific">Rubinisphaera brasiliensis (strain ATCC 49424 / DSM 5305 / JCM 21570 / IAM 15109 / NBRC 103401 / IFAM 1448)</name>
    <name type="common">Planctomyces brasiliensis</name>
    <dbReference type="NCBI Taxonomy" id="756272"/>
    <lineage>
        <taxon>Bacteria</taxon>
        <taxon>Pseudomonadati</taxon>
        <taxon>Planctomycetota</taxon>
        <taxon>Planctomycetia</taxon>
        <taxon>Planctomycetales</taxon>
        <taxon>Planctomycetaceae</taxon>
        <taxon>Rubinisphaera</taxon>
    </lineage>
</organism>
<dbReference type="SUPFAM" id="SSF117130">
    <property type="entry name" value="CsrA-like"/>
    <property type="match status" value="1"/>
</dbReference>
<feature type="compositionally biased region" description="Basic residues" evidence="5">
    <location>
        <begin position="102"/>
        <end position="112"/>
    </location>
</feature>
<keyword evidence="1 4" id="KW-0963">Cytoplasm</keyword>
<dbReference type="EMBL" id="CP002546">
    <property type="protein sequence ID" value="ADY61189.1"/>
    <property type="molecule type" value="Genomic_DNA"/>
</dbReference>
<dbReference type="GO" id="GO:0045947">
    <property type="term" value="P:negative regulation of translational initiation"/>
    <property type="evidence" value="ECO:0007669"/>
    <property type="project" value="UniProtKB-UniRule"/>
</dbReference>
<dbReference type="eggNOG" id="COG1551">
    <property type="taxonomic scope" value="Bacteria"/>
</dbReference>
<dbReference type="PANTHER" id="PTHR34984">
    <property type="entry name" value="CARBON STORAGE REGULATOR"/>
    <property type="match status" value="1"/>
</dbReference>
<evidence type="ECO:0000313" key="6">
    <source>
        <dbReference type="EMBL" id="ADY61189.1"/>
    </source>
</evidence>
<dbReference type="RefSeq" id="WP_013629908.1">
    <property type="nucleotide sequence ID" value="NC_015174.1"/>
</dbReference>
<name>F0SQ12_RUBBR</name>
<dbReference type="GO" id="GO:1902208">
    <property type="term" value="P:regulation of bacterial-type flagellum assembly"/>
    <property type="evidence" value="ECO:0007669"/>
    <property type="project" value="UniProtKB-UniRule"/>
</dbReference>
<dbReference type="GO" id="GO:0006109">
    <property type="term" value="P:regulation of carbohydrate metabolic process"/>
    <property type="evidence" value="ECO:0007669"/>
    <property type="project" value="InterPro"/>
</dbReference>
<dbReference type="OrthoDB" id="289081at2"/>
<dbReference type="HOGENOM" id="CLU_2143971_0_0_0"/>
<keyword evidence="4" id="KW-0678">Repressor</keyword>
<dbReference type="InterPro" id="IPR003751">
    <property type="entry name" value="CsrA"/>
</dbReference>
<dbReference type="GO" id="GO:0006402">
    <property type="term" value="P:mRNA catabolic process"/>
    <property type="evidence" value="ECO:0007669"/>
    <property type="project" value="InterPro"/>
</dbReference>
<keyword evidence="7" id="KW-1185">Reference proteome</keyword>
<comment type="subcellular location">
    <subcellularLocation>
        <location evidence="4">Cytoplasm</location>
    </subcellularLocation>
</comment>
<comment type="similarity">
    <text evidence="4">Belongs to the CsrA/RsmA family.</text>
</comment>
<sequence>MLVLTRKKSQLIQIGDNIVIKVIRTGPGTVKLGIDAPADVRVMRGELDVKLTESYDEAAPAKSTGKSRDESTPAPALAAGERAVAECRRPETVEEEEPASHGSRRRAHGYVA</sequence>
<keyword evidence="2 4" id="KW-0810">Translation regulation</keyword>
<dbReference type="Proteomes" id="UP000006860">
    <property type="component" value="Chromosome"/>
</dbReference>
<proteinExistence type="inferred from homology"/>
<evidence type="ECO:0000313" key="7">
    <source>
        <dbReference type="Proteomes" id="UP000006860"/>
    </source>
</evidence>
<evidence type="ECO:0000256" key="4">
    <source>
        <dbReference type="HAMAP-Rule" id="MF_00167"/>
    </source>
</evidence>
<dbReference type="Pfam" id="PF02599">
    <property type="entry name" value="CsrA"/>
    <property type="match status" value="1"/>
</dbReference>
<evidence type="ECO:0000256" key="1">
    <source>
        <dbReference type="ARBA" id="ARBA00022490"/>
    </source>
</evidence>
<feature type="region of interest" description="Disordered" evidence="5">
    <location>
        <begin position="52"/>
        <end position="112"/>
    </location>
</feature>
<evidence type="ECO:0000256" key="5">
    <source>
        <dbReference type="SAM" id="MobiDB-lite"/>
    </source>
</evidence>
<dbReference type="PANTHER" id="PTHR34984:SF1">
    <property type="entry name" value="CARBON STORAGE REGULATOR"/>
    <property type="match status" value="1"/>
</dbReference>
<dbReference type="GO" id="GO:0044781">
    <property type="term" value="P:bacterial-type flagellum organization"/>
    <property type="evidence" value="ECO:0007669"/>
    <property type="project" value="UniProtKB-KW"/>
</dbReference>
<keyword evidence="3 4" id="KW-0694">RNA-binding</keyword>
<comment type="subunit">
    <text evidence="4">Homodimer; the beta-strands of each monomer intercalate to form a hydrophobic core, while the alpha-helices form wings that extend away from the core.</text>
</comment>
<gene>
    <name evidence="4" type="primary">csrA</name>
    <name evidence="6" type="ordered locus">Plabr_3592</name>
</gene>
<keyword evidence="4" id="KW-1005">Bacterial flagellum biogenesis</keyword>
<comment type="function">
    <text evidence="4">A translational regulator that binds mRNA to regulate translation initiation and/or mRNA stability. Usually binds in the 5'-UTR at or near the Shine-Dalgarno sequence preventing ribosome-binding, thus repressing translation. Its main target seems to be the major flagellin gene, while its function is anatagonized by FliW.</text>
</comment>
<evidence type="ECO:0000256" key="2">
    <source>
        <dbReference type="ARBA" id="ARBA00022845"/>
    </source>
</evidence>
<dbReference type="InterPro" id="IPR036107">
    <property type="entry name" value="CsrA_sf"/>
</dbReference>
<dbReference type="STRING" id="756272.Plabr_3592"/>
<feature type="compositionally biased region" description="Basic and acidic residues" evidence="5">
    <location>
        <begin position="83"/>
        <end position="92"/>
    </location>
</feature>
<dbReference type="GO" id="GO:0048027">
    <property type="term" value="F:mRNA 5'-UTR binding"/>
    <property type="evidence" value="ECO:0007669"/>
    <property type="project" value="UniProtKB-UniRule"/>
</dbReference>
<dbReference type="AlphaFoldDB" id="F0SQ12"/>
<accession>F0SQ12</accession>
<evidence type="ECO:0000256" key="3">
    <source>
        <dbReference type="ARBA" id="ARBA00022884"/>
    </source>
</evidence>
<dbReference type="GO" id="GO:0005829">
    <property type="term" value="C:cytosol"/>
    <property type="evidence" value="ECO:0007669"/>
    <property type="project" value="TreeGrafter"/>
</dbReference>
<dbReference type="HAMAP" id="MF_00167">
    <property type="entry name" value="CsrA"/>
    <property type="match status" value="1"/>
</dbReference>
<reference evidence="7" key="1">
    <citation type="submission" date="2011-02" db="EMBL/GenBank/DDBJ databases">
        <title>The complete genome of Planctomyces brasiliensis DSM 5305.</title>
        <authorList>
            <person name="Lucas S."/>
            <person name="Copeland A."/>
            <person name="Lapidus A."/>
            <person name="Bruce D."/>
            <person name="Goodwin L."/>
            <person name="Pitluck S."/>
            <person name="Kyrpides N."/>
            <person name="Mavromatis K."/>
            <person name="Pagani I."/>
            <person name="Ivanova N."/>
            <person name="Ovchinnikova G."/>
            <person name="Lu M."/>
            <person name="Detter J.C."/>
            <person name="Han C."/>
            <person name="Land M."/>
            <person name="Hauser L."/>
            <person name="Markowitz V."/>
            <person name="Cheng J.-F."/>
            <person name="Hugenholtz P."/>
            <person name="Woyke T."/>
            <person name="Wu D."/>
            <person name="Tindall B."/>
            <person name="Pomrenke H.G."/>
            <person name="Brambilla E."/>
            <person name="Klenk H.-P."/>
            <person name="Eisen J.A."/>
        </authorList>
    </citation>
    <scope>NUCLEOTIDE SEQUENCE [LARGE SCALE GENOMIC DNA]</scope>
    <source>
        <strain evidence="7">ATCC 49424 / DSM 5305 / JCM 21570 / NBRC 103401 / IFAM 1448</strain>
    </source>
</reference>
<dbReference type="Gene3D" id="2.60.40.4380">
    <property type="entry name" value="Translational regulator CsrA"/>
    <property type="match status" value="1"/>
</dbReference>
<dbReference type="KEGG" id="pbs:Plabr_3592"/>